<evidence type="ECO:0000313" key="2">
    <source>
        <dbReference type="Proteomes" id="UP000054498"/>
    </source>
</evidence>
<reference evidence="1 2" key="1">
    <citation type="journal article" date="2013" name="BMC Genomics">
        <title>Reconstruction of the lipid metabolism for the microalga Monoraphidium neglectum from its genome sequence reveals characteristics suitable for biofuel production.</title>
        <authorList>
            <person name="Bogen C."/>
            <person name="Al-Dilaimi A."/>
            <person name="Albersmeier A."/>
            <person name="Wichmann J."/>
            <person name="Grundmann M."/>
            <person name="Rupp O."/>
            <person name="Lauersen K.J."/>
            <person name="Blifernez-Klassen O."/>
            <person name="Kalinowski J."/>
            <person name="Goesmann A."/>
            <person name="Mussgnug J.H."/>
            <person name="Kruse O."/>
        </authorList>
    </citation>
    <scope>NUCLEOTIDE SEQUENCE [LARGE SCALE GENOMIC DNA]</scope>
    <source>
        <strain evidence="1 2">SAG 48.87</strain>
    </source>
</reference>
<dbReference type="EMBL" id="KK100312">
    <property type="protein sequence ID" value="KIZ06950.1"/>
    <property type="molecule type" value="Genomic_DNA"/>
</dbReference>
<sequence length="137" mass="15281">MGQRYGRALAAFMGSAGTGGCKTAPDAVPNRMRCARQAVQAQLQRCELLVRIGQYDNARMQLREGAFKTLRLDLGYGQEMYRLVSQQMARDVVEGVERLDGALKRREPAEVVQPMIQRLQQGVKDVSVAVERIGDVR</sequence>
<dbReference type="GeneID" id="25727129"/>
<keyword evidence="2" id="KW-1185">Reference proteome</keyword>
<organism evidence="1 2">
    <name type="scientific">Monoraphidium neglectum</name>
    <dbReference type="NCBI Taxonomy" id="145388"/>
    <lineage>
        <taxon>Eukaryota</taxon>
        <taxon>Viridiplantae</taxon>
        <taxon>Chlorophyta</taxon>
        <taxon>core chlorophytes</taxon>
        <taxon>Chlorophyceae</taxon>
        <taxon>CS clade</taxon>
        <taxon>Sphaeropleales</taxon>
        <taxon>Selenastraceae</taxon>
        <taxon>Monoraphidium</taxon>
    </lineage>
</organism>
<proteinExistence type="predicted"/>
<dbReference type="KEGG" id="mng:MNEG_1001"/>
<protein>
    <submittedName>
        <fullName evidence="1">Uncharacterized protein</fullName>
    </submittedName>
</protein>
<dbReference type="Proteomes" id="UP000054498">
    <property type="component" value="Unassembled WGS sequence"/>
</dbReference>
<dbReference type="AlphaFoldDB" id="A0A0D2MWM3"/>
<accession>A0A0D2MWM3</accession>
<dbReference type="OrthoDB" id="537625at2759"/>
<evidence type="ECO:0000313" key="1">
    <source>
        <dbReference type="EMBL" id="KIZ06950.1"/>
    </source>
</evidence>
<name>A0A0D2MWM3_9CHLO</name>
<dbReference type="RefSeq" id="XP_013905969.1">
    <property type="nucleotide sequence ID" value="XM_014050515.1"/>
</dbReference>
<dbReference type="PROSITE" id="PS51257">
    <property type="entry name" value="PROKAR_LIPOPROTEIN"/>
    <property type="match status" value="1"/>
</dbReference>
<gene>
    <name evidence="1" type="ORF">MNEG_1001</name>
</gene>